<dbReference type="Gene3D" id="3.90.1750.10">
    <property type="entry name" value="Hect, E3 ligase catalytic domains"/>
    <property type="match status" value="1"/>
</dbReference>
<evidence type="ECO:0000256" key="3">
    <source>
        <dbReference type="ARBA" id="ARBA00022679"/>
    </source>
</evidence>
<dbReference type="GO" id="GO:0000209">
    <property type="term" value="P:protein polyubiquitination"/>
    <property type="evidence" value="ECO:0007669"/>
    <property type="project" value="InterPro"/>
</dbReference>
<dbReference type="EMBL" id="LCWF01000085">
    <property type="protein sequence ID" value="KKY21411.1"/>
    <property type="molecule type" value="Genomic_DNA"/>
</dbReference>
<evidence type="ECO:0000259" key="7">
    <source>
        <dbReference type="PROSITE" id="PS50237"/>
    </source>
</evidence>
<dbReference type="PANTHER" id="PTHR45700">
    <property type="entry name" value="UBIQUITIN-PROTEIN LIGASE E3C"/>
    <property type="match status" value="1"/>
</dbReference>
<evidence type="ECO:0000313" key="8">
    <source>
        <dbReference type="EMBL" id="KKY21411.1"/>
    </source>
</evidence>
<keyword evidence="3" id="KW-0808">Transferase</keyword>
<keyword evidence="9" id="KW-1185">Reference proteome</keyword>
<dbReference type="AlphaFoldDB" id="A0A0G2EGQ3"/>
<dbReference type="SUPFAM" id="SSF56204">
    <property type="entry name" value="Hect, E3 ligase catalytic domain"/>
    <property type="match status" value="1"/>
</dbReference>
<feature type="region of interest" description="Disordered" evidence="6">
    <location>
        <begin position="177"/>
        <end position="203"/>
    </location>
</feature>
<keyword evidence="4 5" id="KW-0833">Ubl conjugation pathway</keyword>
<feature type="region of interest" description="Disordered" evidence="6">
    <location>
        <begin position="1"/>
        <end position="69"/>
    </location>
</feature>
<evidence type="ECO:0000313" key="9">
    <source>
        <dbReference type="Proteomes" id="UP000053317"/>
    </source>
</evidence>
<dbReference type="PANTHER" id="PTHR45700:SF8">
    <property type="entry name" value="HECT-TYPE E3 UBIQUITIN TRANSFERASE"/>
    <property type="match status" value="1"/>
</dbReference>
<dbReference type="OrthoDB" id="8068875at2759"/>
<protein>
    <recommendedName>
        <fullName evidence="2">HECT-type E3 ubiquitin transferase</fullName>
        <ecNumber evidence="2">2.3.2.26</ecNumber>
    </recommendedName>
</protein>
<proteinExistence type="predicted"/>
<comment type="catalytic activity">
    <reaction evidence="1">
        <text>S-ubiquitinyl-[E2 ubiquitin-conjugating enzyme]-L-cysteine + [acceptor protein]-L-lysine = [E2 ubiquitin-conjugating enzyme]-L-cysteine + N(6)-ubiquitinyl-[acceptor protein]-L-lysine.</text>
        <dbReference type="EC" id="2.3.2.26"/>
    </reaction>
</comment>
<reference evidence="8 9" key="1">
    <citation type="submission" date="2015-05" db="EMBL/GenBank/DDBJ databases">
        <title>Distinctive expansion of gene families associated with plant cell wall degradation and secondary metabolism in the genomes of grapevine trunk pathogens.</title>
        <authorList>
            <person name="Lawrence D.P."/>
            <person name="Travadon R."/>
            <person name="Rolshausen P.E."/>
            <person name="Baumgartner K."/>
        </authorList>
    </citation>
    <scope>NUCLEOTIDE SEQUENCE [LARGE SCALE GENOMIC DNA]</scope>
    <source>
        <strain evidence="8">UCRPC4</strain>
    </source>
</reference>
<dbReference type="Pfam" id="PF00632">
    <property type="entry name" value="HECT"/>
    <property type="match status" value="1"/>
</dbReference>
<dbReference type="InterPro" id="IPR000569">
    <property type="entry name" value="HECT_dom"/>
</dbReference>
<evidence type="ECO:0000256" key="4">
    <source>
        <dbReference type="ARBA" id="ARBA00022786"/>
    </source>
</evidence>
<dbReference type="InterPro" id="IPR035983">
    <property type="entry name" value="Hect_E3_ubiquitin_ligase"/>
</dbReference>
<dbReference type="Gene3D" id="3.30.2160.10">
    <property type="entry name" value="Hect, E3 ligase catalytic domain"/>
    <property type="match status" value="1"/>
</dbReference>
<keyword evidence="8" id="KW-0436">Ligase</keyword>
<feature type="compositionally biased region" description="Polar residues" evidence="6">
    <location>
        <begin position="7"/>
        <end position="18"/>
    </location>
</feature>
<organism evidence="8 9">
    <name type="scientific">Phaeomoniella chlamydospora</name>
    <name type="common">Phaeoacremonium chlamydosporum</name>
    <dbReference type="NCBI Taxonomy" id="158046"/>
    <lineage>
        <taxon>Eukaryota</taxon>
        <taxon>Fungi</taxon>
        <taxon>Dikarya</taxon>
        <taxon>Ascomycota</taxon>
        <taxon>Pezizomycotina</taxon>
        <taxon>Eurotiomycetes</taxon>
        <taxon>Chaetothyriomycetidae</taxon>
        <taxon>Phaeomoniellales</taxon>
        <taxon>Phaeomoniellaceae</taxon>
        <taxon>Phaeomoniella</taxon>
    </lineage>
</organism>
<dbReference type="PROSITE" id="PS50237">
    <property type="entry name" value="HECT"/>
    <property type="match status" value="1"/>
</dbReference>
<dbReference type="CDD" id="cd00078">
    <property type="entry name" value="HECTc"/>
    <property type="match status" value="1"/>
</dbReference>
<accession>A0A0G2EGQ3</accession>
<dbReference type="EC" id="2.3.2.26" evidence="2"/>
<dbReference type="Proteomes" id="UP000053317">
    <property type="component" value="Unassembled WGS sequence"/>
</dbReference>
<comment type="caution">
    <text evidence="8">The sequence shown here is derived from an EMBL/GenBank/DDBJ whole genome shotgun (WGS) entry which is preliminary data.</text>
</comment>
<sequence>MSKEHVQSSTAAPKTATSPRRAALPDRTGPPVRHTPPGIISRKPVPISSEKPLPPPPIPSTHQPSSRNLRVPEVLSGSLSDKAESDIDLQATAKKRAPRIFKPLETYIQGCLTGCASLNVSFMSTRPQPPGRAASESNAQRPVFENDCVESTTDALLTHLDPKMLLLGDIAENGTWWTGGRAERRPSQHRDRSPEPDGSTVSLKTPRINWAELAEWYHLIIHAGDDWKDRWNRMRPSKTETQEDYEQLRRWESNNTADLERDVFDARIHAQRQLLKATENLLKRPRQPLKLAEDCRFLMMLLANPLLYSDELGPSSSAPTHSASGPSIAANDQAAFLKRSGSSRKSSLGHHAGLIKRILGLISNVPDEVHRYITSWLSRFSDSHFQRLVDLVGGFVTYRLTRLQGQKRSEAPNPTAGLVPDFSGIGGGSTAQVHAALADRPTTASRPLDDKRPKFVAYSEDWQVRVAARVMSLLFKANTWHPLKQRDQVPKALRIQNAGLNAKHAAHSHGQILPTSAFYNTMLDYCDLVADFEAWESSRTKFAFCRYPFFLSIWAKIHIMEYDARRQMEVRAREAFFDSILTRKAVSQYLVLRVRRECLVEDSLRAVSEVVGSGSEDIKKGLKIDFQGEEGVDAGGLRKEWFLLLTREIFDPQHGLFTYDEDSNFCYFNPYCFESSEQFFLVGVLLGLAIYNSAILDVAFPPFAFKKLLASAPSSGTATTAAPRITPVYTLEDLAEIRPALARGLRLLLDYDGDVEEAFSLDFVAQIDRYGEPIQVPLSSGGEKKPVTNSNRREYVELYVRYVLDTAVARQYEPFKRGFFTVCGGNALSLFRPEEIELLIRGSEEPLDISALKAVATYENWHCKYPEEEPQVQWFWEAFSEASPKDQRKVLSFITGSDRIPAMGATNLVLKITCLGNSEDTERLPSARTCFNMLSLYRYQTREKLMEKLWLAVGESEGFGLK</sequence>
<dbReference type="InterPro" id="IPR044611">
    <property type="entry name" value="E3A/B/C-like"/>
</dbReference>
<feature type="compositionally biased region" description="Basic and acidic residues" evidence="6">
    <location>
        <begin position="181"/>
        <end position="195"/>
    </location>
</feature>
<evidence type="ECO:0000256" key="5">
    <source>
        <dbReference type="PROSITE-ProRule" id="PRU00104"/>
    </source>
</evidence>
<evidence type="ECO:0000256" key="6">
    <source>
        <dbReference type="SAM" id="MobiDB-lite"/>
    </source>
</evidence>
<dbReference type="GO" id="GO:0016874">
    <property type="term" value="F:ligase activity"/>
    <property type="evidence" value="ECO:0007669"/>
    <property type="project" value="UniProtKB-KW"/>
</dbReference>
<name>A0A0G2EGQ3_PHACM</name>
<dbReference type="GO" id="GO:0061630">
    <property type="term" value="F:ubiquitin protein ligase activity"/>
    <property type="evidence" value="ECO:0007669"/>
    <property type="project" value="UniProtKB-EC"/>
</dbReference>
<feature type="active site" description="Glycyl thioester intermediate" evidence="5">
    <location>
        <position position="930"/>
    </location>
</feature>
<evidence type="ECO:0000256" key="2">
    <source>
        <dbReference type="ARBA" id="ARBA00012485"/>
    </source>
</evidence>
<evidence type="ECO:0000256" key="1">
    <source>
        <dbReference type="ARBA" id="ARBA00000885"/>
    </source>
</evidence>
<reference evidence="8 9" key="2">
    <citation type="submission" date="2015-05" db="EMBL/GenBank/DDBJ databases">
        <authorList>
            <person name="Morales-Cruz A."/>
            <person name="Amrine K.C."/>
            <person name="Cantu D."/>
        </authorList>
    </citation>
    <scope>NUCLEOTIDE SEQUENCE [LARGE SCALE GENOMIC DNA]</scope>
    <source>
        <strain evidence="8">UCRPC4</strain>
    </source>
</reference>
<gene>
    <name evidence="8" type="ORF">UCRPC4_g03674</name>
</gene>
<feature type="domain" description="HECT" evidence="7">
    <location>
        <begin position="614"/>
        <end position="962"/>
    </location>
</feature>
<dbReference type="Gene3D" id="3.30.2410.10">
    <property type="entry name" value="Hect, E3 ligase catalytic domain"/>
    <property type="match status" value="1"/>
</dbReference>
<dbReference type="SMART" id="SM00119">
    <property type="entry name" value="HECTc"/>
    <property type="match status" value="1"/>
</dbReference>